<feature type="domain" description="Glucose-methanol-choline oxidoreductase N-terminal" evidence="5">
    <location>
        <begin position="16"/>
        <end position="308"/>
    </location>
</feature>
<dbReference type="Gene3D" id="3.50.50.60">
    <property type="entry name" value="FAD/NAD(P)-binding domain"/>
    <property type="match status" value="2"/>
</dbReference>
<dbReference type="EMBL" id="MASU01000015">
    <property type="protein sequence ID" value="PXY21588.1"/>
    <property type="molecule type" value="Genomic_DNA"/>
</dbReference>
<keyword evidence="2" id="KW-0285">Flavoprotein</keyword>
<evidence type="ECO:0000256" key="1">
    <source>
        <dbReference type="ARBA" id="ARBA00010790"/>
    </source>
</evidence>
<dbReference type="Pfam" id="PF00732">
    <property type="entry name" value="GMC_oxred_N"/>
    <property type="match status" value="1"/>
</dbReference>
<organism evidence="7 8">
    <name type="scientific">Prauserella flavalba</name>
    <dbReference type="NCBI Taxonomy" id="1477506"/>
    <lineage>
        <taxon>Bacteria</taxon>
        <taxon>Bacillati</taxon>
        <taxon>Actinomycetota</taxon>
        <taxon>Actinomycetes</taxon>
        <taxon>Pseudonocardiales</taxon>
        <taxon>Pseudonocardiaceae</taxon>
        <taxon>Prauserella</taxon>
    </lineage>
</organism>
<dbReference type="InterPro" id="IPR007867">
    <property type="entry name" value="GMC_OxRtase_C"/>
</dbReference>
<evidence type="ECO:0000256" key="3">
    <source>
        <dbReference type="ARBA" id="ARBA00022827"/>
    </source>
</evidence>
<dbReference type="SUPFAM" id="SSF51905">
    <property type="entry name" value="FAD/NAD(P)-binding domain"/>
    <property type="match status" value="1"/>
</dbReference>
<dbReference type="SUPFAM" id="SSF54373">
    <property type="entry name" value="FAD-linked reductases, C-terminal domain"/>
    <property type="match status" value="1"/>
</dbReference>
<feature type="domain" description="Glucose-methanol-choline oxidoreductase C-terminal" evidence="6">
    <location>
        <begin position="402"/>
        <end position="520"/>
    </location>
</feature>
<evidence type="ECO:0000256" key="4">
    <source>
        <dbReference type="ARBA" id="ARBA00023002"/>
    </source>
</evidence>
<keyword evidence="4" id="KW-0560">Oxidoreductase</keyword>
<sequence>MSTDQADVVIVGAGLAGGITAATLTAAGLHVVCLEQGGWPDYDKARADFPDYEVTADRYWARDPNTRRAEADYPVDDTDSDISALMWNGVGGGTVLYSAKWHRMTPGDFRVRSHDGVADDWPLSYEDLEPYYVEAERQLGVSGLAGNPAYPAGEGPPNPPVPIRAAGRRMAKALNELGWHWWPGGNAISTRDYRMLSPCRQHGTCMSGCPEGAKASTDLTHWPAAIDRGADLRTGARVTRVLVRGDRATGVEYVDREGRLHKVEARAVIMCANGIGTPRILLLSATSEHPDGLANSSGLLGKRLMMHPFGAVAGIFDEDLATHSGSWGQQIQTMHFYESDPARGFVRGAKWGLQPTGGPLGLTRSYPWGQSPEPMWFENFHDTLASRLGHAPMWSLIAEDLPHEHNTVTLSSDLADSDGLPGARLAYTVDENSKRLMDFHVARAVESFEVAGARETIVGPHVRASGWHLMGTAVMGDDPARSVTDRFGRAHDIPNLFIFDSSTWVTSGGVNPAATQAALALWSSDAFLRQGQLSRRDLRTGAAA</sequence>
<evidence type="ECO:0000313" key="8">
    <source>
        <dbReference type="Proteomes" id="UP000247892"/>
    </source>
</evidence>
<dbReference type="Proteomes" id="UP000247892">
    <property type="component" value="Unassembled WGS sequence"/>
</dbReference>
<evidence type="ECO:0000256" key="2">
    <source>
        <dbReference type="ARBA" id="ARBA00022630"/>
    </source>
</evidence>
<accession>A0A318LCA0</accession>
<keyword evidence="3" id="KW-0274">FAD</keyword>
<evidence type="ECO:0000313" key="7">
    <source>
        <dbReference type="EMBL" id="PXY21588.1"/>
    </source>
</evidence>
<dbReference type="GO" id="GO:0050660">
    <property type="term" value="F:flavin adenine dinucleotide binding"/>
    <property type="evidence" value="ECO:0007669"/>
    <property type="project" value="InterPro"/>
</dbReference>
<evidence type="ECO:0000259" key="6">
    <source>
        <dbReference type="Pfam" id="PF05199"/>
    </source>
</evidence>
<protein>
    <submittedName>
        <fullName evidence="7">Glucose dehydrogenase</fullName>
    </submittedName>
</protein>
<keyword evidence="8" id="KW-1185">Reference proteome</keyword>
<dbReference type="PANTHER" id="PTHR46056:SF12">
    <property type="entry name" value="LONG-CHAIN-ALCOHOL OXIDASE"/>
    <property type="match status" value="1"/>
</dbReference>
<comment type="caution">
    <text evidence="7">The sequence shown here is derived from an EMBL/GenBank/DDBJ whole genome shotgun (WGS) entry which is preliminary data.</text>
</comment>
<dbReference type="InterPro" id="IPR036188">
    <property type="entry name" value="FAD/NAD-bd_sf"/>
</dbReference>
<dbReference type="GO" id="GO:0016614">
    <property type="term" value="F:oxidoreductase activity, acting on CH-OH group of donors"/>
    <property type="evidence" value="ECO:0007669"/>
    <property type="project" value="InterPro"/>
</dbReference>
<dbReference type="Pfam" id="PF05199">
    <property type="entry name" value="GMC_oxred_C"/>
    <property type="match status" value="1"/>
</dbReference>
<evidence type="ECO:0000259" key="5">
    <source>
        <dbReference type="Pfam" id="PF00732"/>
    </source>
</evidence>
<dbReference type="InterPro" id="IPR000172">
    <property type="entry name" value="GMC_OxRdtase_N"/>
</dbReference>
<comment type="similarity">
    <text evidence="1">Belongs to the GMC oxidoreductase family.</text>
</comment>
<proteinExistence type="inferred from homology"/>
<dbReference type="OrthoDB" id="9798604at2"/>
<dbReference type="PANTHER" id="PTHR46056">
    <property type="entry name" value="LONG-CHAIN-ALCOHOL OXIDASE"/>
    <property type="match status" value="1"/>
</dbReference>
<name>A0A318LCA0_9PSEU</name>
<gene>
    <name evidence="7" type="ORF">BA062_32290</name>
</gene>
<dbReference type="AlphaFoldDB" id="A0A318LCA0"/>
<dbReference type="RefSeq" id="WP_110343019.1">
    <property type="nucleotide sequence ID" value="NZ_JBHVKT010000007.1"/>
</dbReference>
<reference evidence="7 8" key="1">
    <citation type="submission" date="2016-07" db="EMBL/GenBank/DDBJ databases">
        <title>Draft genome sequence of Prauserella sp. YIM 121212, isolated from alkaline soil.</title>
        <authorList>
            <person name="Ruckert C."/>
            <person name="Albersmeier A."/>
            <person name="Jiang C.-L."/>
            <person name="Jiang Y."/>
            <person name="Kalinowski J."/>
            <person name="Schneider O."/>
            <person name="Winkler A."/>
            <person name="Zotchev S.B."/>
        </authorList>
    </citation>
    <scope>NUCLEOTIDE SEQUENCE [LARGE SCALE GENOMIC DNA]</scope>
    <source>
        <strain evidence="7 8">YIM 121212</strain>
    </source>
</reference>